<reference evidence="1 2" key="1">
    <citation type="submission" date="2024-02" db="EMBL/GenBank/DDBJ databases">
        <title>A draft genome for the cacao thread blight pathogen Marasmius crinis-equi.</title>
        <authorList>
            <person name="Cohen S.P."/>
            <person name="Baruah I.K."/>
            <person name="Amoako-Attah I."/>
            <person name="Bukari Y."/>
            <person name="Meinhardt L.W."/>
            <person name="Bailey B.A."/>
        </authorList>
    </citation>
    <scope>NUCLEOTIDE SEQUENCE [LARGE SCALE GENOMIC DNA]</scope>
    <source>
        <strain evidence="1 2">GH-76</strain>
    </source>
</reference>
<accession>A0ABR3F936</accession>
<sequence length="149" mass="15976">MLKSDFQLNPPARSKVVVGSSARATKKSPAALPFLLKLLYAILPTPHNDKLGLERLAHYSAGWSCNERDVDFEALSPDWGKNLPMPGFGALKDVMLARPALLADGGCVADSGGKPYRVGGDDPGGWTVLRRGVAHLIVDAVMNRWGGVR</sequence>
<keyword evidence="2" id="KW-1185">Reference proteome</keyword>
<comment type="caution">
    <text evidence="1">The sequence shown here is derived from an EMBL/GenBank/DDBJ whole genome shotgun (WGS) entry which is preliminary data.</text>
</comment>
<evidence type="ECO:0000313" key="1">
    <source>
        <dbReference type="EMBL" id="KAL0571803.1"/>
    </source>
</evidence>
<organism evidence="1 2">
    <name type="scientific">Marasmius crinis-equi</name>
    <dbReference type="NCBI Taxonomy" id="585013"/>
    <lineage>
        <taxon>Eukaryota</taxon>
        <taxon>Fungi</taxon>
        <taxon>Dikarya</taxon>
        <taxon>Basidiomycota</taxon>
        <taxon>Agaricomycotina</taxon>
        <taxon>Agaricomycetes</taxon>
        <taxon>Agaricomycetidae</taxon>
        <taxon>Agaricales</taxon>
        <taxon>Marasmiineae</taxon>
        <taxon>Marasmiaceae</taxon>
        <taxon>Marasmius</taxon>
    </lineage>
</organism>
<gene>
    <name evidence="1" type="ORF">V5O48_010158</name>
</gene>
<proteinExistence type="predicted"/>
<protein>
    <submittedName>
        <fullName evidence="1">Uncharacterized protein</fullName>
    </submittedName>
</protein>
<name>A0ABR3F936_9AGAR</name>
<dbReference type="Proteomes" id="UP001465976">
    <property type="component" value="Unassembled WGS sequence"/>
</dbReference>
<evidence type="ECO:0000313" key="2">
    <source>
        <dbReference type="Proteomes" id="UP001465976"/>
    </source>
</evidence>
<dbReference type="EMBL" id="JBAHYK010000714">
    <property type="protein sequence ID" value="KAL0571803.1"/>
    <property type="molecule type" value="Genomic_DNA"/>
</dbReference>